<dbReference type="InterPro" id="IPR036380">
    <property type="entry name" value="Isochorismatase-like_sf"/>
</dbReference>
<dbReference type="InterPro" id="IPR000868">
    <property type="entry name" value="Isochorismatase-like_dom"/>
</dbReference>
<dbReference type="PATRIC" id="fig|1423.173.peg.3915"/>
<comment type="cofactor">
    <cofactor evidence="8">
        <name>pantetheine 4'-phosphate</name>
        <dbReference type="ChEBI" id="CHEBI:47942"/>
    </cofactor>
    <text evidence="8">Binds 1 phosphopantetheine covalently.</text>
</comment>
<dbReference type="Pfam" id="PF00857">
    <property type="entry name" value="Isochorismatase"/>
    <property type="match status" value="1"/>
</dbReference>
<dbReference type="Gene3D" id="1.10.1200.10">
    <property type="entry name" value="ACP-like"/>
    <property type="match status" value="1"/>
</dbReference>
<keyword evidence="4 8" id="KW-0596">Phosphopantetheine</keyword>
<dbReference type="FunFam" id="1.10.1200.10:FF:000021">
    <property type="entry name" value="Isochorismatase"/>
    <property type="match status" value="1"/>
</dbReference>
<dbReference type="EMBL" id="JXBC01000013">
    <property type="protein sequence ID" value="KIU05384.1"/>
    <property type="molecule type" value="Genomic_DNA"/>
</dbReference>
<dbReference type="PRINTS" id="PR01398">
    <property type="entry name" value="ISCHRISMTASE"/>
</dbReference>
<dbReference type="InterPro" id="IPR009081">
    <property type="entry name" value="PP-bd_ACP"/>
</dbReference>
<sequence>MAIPAIQPYQMPTASDMPQNKVSWVPDPNRAVLLIHDMQNYFVDAFTAGASPVTELSANIRKLKNQCVQLGIPVVYTAQPGSQNPDDRALLTDFWGPGLNSGPYEEKIITELAPEDDDLVLTKWRYSAFKRTNLLEMMRKEGRDQLIITGIYAHIGCLVTACEAFMEDIKAFFVGDAVADFSLEKHQMALDYAAGRCAFTVMTDSLLDQLQNAPADVQKTSANTGKKNVFTCENIRKQIAELLQETPEDITDQEDLLDRGLDSVRIMTLVEQWRREGAEVTFVELAERPTIEEWQKLLTTRSQQVLPNADYL</sequence>
<dbReference type="Proteomes" id="UP000032247">
    <property type="component" value="Unassembled WGS sequence"/>
</dbReference>
<dbReference type="EC" id="3.3.2.1" evidence="3"/>
<dbReference type="InterPro" id="IPR016291">
    <property type="entry name" value="Isochorismatase"/>
</dbReference>
<dbReference type="SUPFAM" id="SSF47336">
    <property type="entry name" value="ACP-like"/>
    <property type="match status" value="1"/>
</dbReference>
<comment type="pathway">
    <text evidence="1">Siderophore biosynthesis.</text>
</comment>
<keyword evidence="6" id="KW-0378">Hydrolase</keyword>
<evidence type="ECO:0000256" key="1">
    <source>
        <dbReference type="ARBA" id="ARBA00004924"/>
    </source>
</evidence>
<gene>
    <name evidence="10" type="ORF">SC09_contig4orf00150</name>
</gene>
<evidence type="ECO:0000256" key="8">
    <source>
        <dbReference type="PIRSR" id="PIRSR001111-50"/>
    </source>
</evidence>
<dbReference type="CDD" id="cd01013">
    <property type="entry name" value="isochorismatase"/>
    <property type="match status" value="1"/>
</dbReference>
<dbReference type="STRING" id="483913.AN935_16040"/>
<evidence type="ECO:0000256" key="4">
    <source>
        <dbReference type="ARBA" id="ARBA00022450"/>
    </source>
</evidence>
<dbReference type="Pfam" id="PF00550">
    <property type="entry name" value="PP-binding"/>
    <property type="match status" value="1"/>
</dbReference>
<evidence type="ECO:0000313" key="10">
    <source>
        <dbReference type="EMBL" id="KIU05384.1"/>
    </source>
</evidence>
<evidence type="ECO:0000256" key="7">
    <source>
        <dbReference type="ARBA" id="ARBA00048590"/>
    </source>
</evidence>
<comment type="catalytic activity">
    <reaction evidence="7">
        <text>isochorismate + H2O = (2S,3S)-2,3-dihydroxy-2,3-dihydrobenzoate + pyruvate</text>
        <dbReference type="Rhea" id="RHEA:11112"/>
        <dbReference type="ChEBI" id="CHEBI:15361"/>
        <dbReference type="ChEBI" id="CHEBI:15377"/>
        <dbReference type="ChEBI" id="CHEBI:29780"/>
        <dbReference type="ChEBI" id="CHEBI:58764"/>
        <dbReference type="EC" id="3.3.2.1"/>
    </reaction>
</comment>
<dbReference type="InterPro" id="IPR050272">
    <property type="entry name" value="Isochorismatase-like_hydrls"/>
</dbReference>
<protein>
    <recommendedName>
        <fullName evidence="3">isochorismatase</fullName>
        <ecNumber evidence="3">3.3.2.1</ecNumber>
    </recommendedName>
</protein>
<dbReference type="GO" id="GO:0008908">
    <property type="term" value="F:isochorismatase activity"/>
    <property type="evidence" value="ECO:0007669"/>
    <property type="project" value="UniProtKB-EC"/>
</dbReference>
<evidence type="ECO:0000256" key="2">
    <source>
        <dbReference type="ARBA" id="ARBA00006336"/>
    </source>
</evidence>
<dbReference type="InterPro" id="IPR036736">
    <property type="entry name" value="ACP-like_sf"/>
</dbReference>
<feature type="domain" description="Carrier" evidence="9">
    <location>
        <begin position="229"/>
        <end position="302"/>
    </location>
</feature>
<dbReference type="PROSITE" id="PS50075">
    <property type="entry name" value="CARRIER"/>
    <property type="match status" value="1"/>
</dbReference>
<evidence type="ECO:0000256" key="3">
    <source>
        <dbReference type="ARBA" id="ARBA00012100"/>
    </source>
</evidence>
<dbReference type="SUPFAM" id="SSF52499">
    <property type="entry name" value="Isochorismatase-like hydrolases"/>
    <property type="match status" value="1"/>
</dbReference>
<reference evidence="10 11" key="1">
    <citation type="submission" date="2014-12" db="EMBL/GenBank/DDBJ databases">
        <title>Comparative genome analysis of Bacillus coagulans HM-08, Clostridium butyricum HM-68, Bacillus subtilis HM-66 and Bacillus licheniformis BL-09.</title>
        <authorList>
            <person name="Zhang H."/>
        </authorList>
    </citation>
    <scope>NUCLEOTIDE SEQUENCE [LARGE SCALE GENOMIC DNA]</scope>
    <source>
        <strain evidence="10 11">HM-66</strain>
    </source>
</reference>
<name>A0A0D1IZB5_BACIU</name>
<organism evidence="10 11">
    <name type="scientific">Bacillus subtilis</name>
    <dbReference type="NCBI Taxonomy" id="1423"/>
    <lineage>
        <taxon>Bacteria</taxon>
        <taxon>Bacillati</taxon>
        <taxon>Bacillota</taxon>
        <taxon>Bacilli</taxon>
        <taxon>Bacillales</taxon>
        <taxon>Bacillaceae</taxon>
        <taxon>Bacillus</taxon>
    </lineage>
</organism>
<evidence type="ECO:0000256" key="5">
    <source>
        <dbReference type="ARBA" id="ARBA00022553"/>
    </source>
</evidence>
<dbReference type="RefSeq" id="WP_029318480.1">
    <property type="nucleotide sequence ID" value="NZ_BSEE01000003.1"/>
</dbReference>
<dbReference type="PANTHER" id="PTHR43540">
    <property type="entry name" value="PEROXYUREIDOACRYLATE/UREIDOACRYLATE AMIDOHYDROLASE-RELATED"/>
    <property type="match status" value="1"/>
</dbReference>
<feature type="modified residue" description="O-(pantetheine 4'-phosphoryl)serine" evidence="8">
    <location>
        <position position="263"/>
    </location>
</feature>
<proteinExistence type="inferred from homology"/>
<dbReference type="AlphaFoldDB" id="A0A0D1IZB5"/>
<comment type="similarity">
    <text evidence="2">Belongs to the isochorismatase family.</text>
</comment>
<comment type="caution">
    <text evidence="10">The sequence shown here is derived from an EMBL/GenBank/DDBJ whole genome shotgun (WGS) entry which is preliminary data.</text>
</comment>
<dbReference type="Gene3D" id="3.40.50.850">
    <property type="entry name" value="Isochorismatase-like"/>
    <property type="match status" value="1"/>
</dbReference>
<dbReference type="PIRSF" id="PIRSF001111">
    <property type="entry name" value="Isochorismatase"/>
    <property type="match status" value="1"/>
</dbReference>
<evidence type="ECO:0000256" key="6">
    <source>
        <dbReference type="ARBA" id="ARBA00022801"/>
    </source>
</evidence>
<dbReference type="PANTHER" id="PTHR43540:SF3">
    <property type="entry name" value="ENTEROBACTIN SYNTHASE COMPONENT B"/>
    <property type="match status" value="1"/>
</dbReference>
<evidence type="ECO:0000313" key="11">
    <source>
        <dbReference type="Proteomes" id="UP000032247"/>
    </source>
</evidence>
<keyword evidence="5 8" id="KW-0597">Phosphoprotein</keyword>
<dbReference type="FunFam" id="3.40.50.850:FF:000002">
    <property type="entry name" value="Vibriobactin-specific isochorismatase"/>
    <property type="match status" value="1"/>
</dbReference>
<evidence type="ECO:0000259" key="9">
    <source>
        <dbReference type="PROSITE" id="PS50075"/>
    </source>
</evidence>
<accession>A0A0D1IZB5</accession>